<name>A0A2V1INA1_9BACT</name>
<dbReference type="PANTHER" id="PTHR11142">
    <property type="entry name" value="PSEUDOURIDYLATE SYNTHASE"/>
    <property type="match status" value="1"/>
</dbReference>
<dbReference type="HAMAP" id="MF_00171">
    <property type="entry name" value="TruA"/>
    <property type="match status" value="1"/>
</dbReference>
<evidence type="ECO:0000259" key="8">
    <source>
        <dbReference type="Pfam" id="PF01416"/>
    </source>
</evidence>
<dbReference type="PANTHER" id="PTHR11142:SF0">
    <property type="entry name" value="TRNA PSEUDOURIDINE SYNTHASE-LIKE 1"/>
    <property type="match status" value="1"/>
</dbReference>
<reference evidence="10" key="1">
    <citation type="submission" date="2018-02" db="EMBL/GenBank/DDBJ databases">
        <authorList>
            <person name="Clavel T."/>
            <person name="Strowig T."/>
        </authorList>
    </citation>
    <scope>NUCLEOTIDE SEQUENCE [LARGE SCALE GENOMIC DNA]</scope>
    <source>
        <strain evidence="10">DSM 103720</strain>
    </source>
</reference>
<accession>A0A2V1INA1</accession>
<evidence type="ECO:0000256" key="1">
    <source>
        <dbReference type="ARBA" id="ARBA00009375"/>
    </source>
</evidence>
<keyword evidence="10" id="KW-1185">Reference proteome</keyword>
<comment type="subunit">
    <text evidence="4">Homodimer.</text>
</comment>
<keyword evidence="3 4" id="KW-0413">Isomerase</keyword>
<dbReference type="FunFam" id="3.30.70.580:FF:000001">
    <property type="entry name" value="tRNA pseudouridine synthase A"/>
    <property type="match status" value="1"/>
</dbReference>
<dbReference type="EC" id="5.4.99.12" evidence="4"/>
<comment type="caution">
    <text evidence="4">Lacks conserved residue(s) required for the propagation of feature annotation.</text>
</comment>
<organism evidence="9 10">
    <name type="scientific">Duncaniella muris</name>
    <dbReference type="NCBI Taxonomy" id="2094150"/>
    <lineage>
        <taxon>Bacteria</taxon>
        <taxon>Pseudomonadati</taxon>
        <taxon>Bacteroidota</taxon>
        <taxon>Bacteroidia</taxon>
        <taxon>Bacteroidales</taxon>
        <taxon>Muribaculaceae</taxon>
        <taxon>Duncaniella</taxon>
    </lineage>
</organism>
<dbReference type="GO" id="GO:0160147">
    <property type="term" value="F:tRNA pseudouridine(38-40) synthase activity"/>
    <property type="evidence" value="ECO:0007669"/>
    <property type="project" value="UniProtKB-EC"/>
</dbReference>
<dbReference type="Gene3D" id="3.30.70.580">
    <property type="entry name" value="Pseudouridine synthase I, catalytic domain, N-terminal subdomain"/>
    <property type="match status" value="1"/>
</dbReference>
<dbReference type="Pfam" id="PF01416">
    <property type="entry name" value="PseudoU_synth_1"/>
    <property type="match status" value="1"/>
</dbReference>
<dbReference type="CDD" id="cd02570">
    <property type="entry name" value="PseudoU_synth_EcTruA"/>
    <property type="match status" value="1"/>
</dbReference>
<evidence type="ECO:0000256" key="7">
    <source>
        <dbReference type="RuleBase" id="RU003792"/>
    </source>
</evidence>
<comment type="function">
    <text evidence="4">Formation of pseudouridine at positions 38, 39 and 40 in the anticodon stem and loop of transfer RNAs.</text>
</comment>
<dbReference type="Gene3D" id="3.30.70.660">
    <property type="entry name" value="Pseudouridine synthase I, catalytic domain, C-terminal subdomain"/>
    <property type="match status" value="1"/>
</dbReference>
<dbReference type="RefSeq" id="WP_107032107.1">
    <property type="nucleotide sequence ID" value="NZ_CAOLYA010000016.1"/>
</dbReference>
<dbReference type="InterPro" id="IPR020095">
    <property type="entry name" value="PsdUridine_synth_TruA_C"/>
</dbReference>
<evidence type="ECO:0000256" key="4">
    <source>
        <dbReference type="HAMAP-Rule" id="MF_00171"/>
    </source>
</evidence>
<evidence type="ECO:0000256" key="3">
    <source>
        <dbReference type="ARBA" id="ARBA00023235"/>
    </source>
</evidence>
<feature type="domain" description="Pseudouridine synthase I TruA alpha/beta" evidence="8">
    <location>
        <begin position="141"/>
        <end position="243"/>
    </location>
</feature>
<comment type="catalytic activity">
    <reaction evidence="4 7">
        <text>uridine(38/39/40) in tRNA = pseudouridine(38/39/40) in tRNA</text>
        <dbReference type="Rhea" id="RHEA:22376"/>
        <dbReference type="Rhea" id="RHEA-COMP:10085"/>
        <dbReference type="Rhea" id="RHEA-COMP:10087"/>
        <dbReference type="ChEBI" id="CHEBI:65314"/>
        <dbReference type="ChEBI" id="CHEBI:65315"/>
        <dbReference type="EC" id="5.4.99.12"/>
    </reaction>
</comment>
<comment type="similarity">
    <text evidence="1 4 7">Belongs to the tRNA pseudouridine synthase TruA family.</text>
</comment>
<dbReference type="Proteomes" id="UP000244905">
    <property type="component" value="Unassembled WGS sequence"/>
</dbReference>
<feature type="active site" description="Nucleophile" evidence="4 5">
    <location>
        <position position="51"/>
    </location>
</feature>
<evidence type="ECO:0000313" key="9">
    <source>
        <dbReference type="EMBL" id="PWB02450.1"/>
    </source>
</evidence>
<dbReference type="NCBIfam" id="TIGR00071">
    <property type="entry name" value="hisT_truA"/>
    <property type="match status" value="1"/>
</dbReference>
<protein>
    <recommendedName>
        <fullName evidence="4">tRNA pseudouridine synthase A</fullName>
        <ecNumber evidence="4">5.4.99.12</ecNumber>
    </recommendedName>
    <alternativeName>
        <fullName evidence="4">tRNA pseudouridine(38-40) synthase</fullName>
    </alternativeName>
    <alternativeName>
        <fullName evidence="4">tRNA pseudouridylate synthase I</fullName>
    </alternativeName>
    <alternativeName>
        <fullName evidence="4">tRNA-uridine isomerase I</fullName>
    </alternativeName>
</protein>
<dbReference type="GO" id="GO:0031119">
    <property type="term" value="P:tRNA pseudouridine synthesis"/>
    <property type="evidence" value="ECO:0007669"/>
    <property type="project" value="UniProtKB-UniRule"/>
</dbReference>
<keyword evidence="2 4" id="KW-0819">tRNA processing</keyword>
<dbReference type="SUPFAM" id="SSF55120">
    <property type="entry name" value="Pseudouridine synthase"/>
    <property type="match status" value="1"/>
</dbReference>
<dbReference type="InterPro" id="IPR020094">
    <property type="entry name" value="TruA/RsuA/RluB/E/F_N"/>
</dbReference>
<dbReference type="PIRSF" id="PIRSF001430">
    <property type="entry name" value="tRNA_psdUrid_synth"/>
    <property type="match status" value="1"/>
</dbReference>
<dbReference type="EMBL" id="PUEC01000012">
    <property type="protein sequence ID" value="PWB02450.1"/>
    <property type="molecule type" value="Genomic_DNA"/>
</dbReference>
<dbReference type="InterPro" id="IPR020097">
    <property type="entry name" value="PsdUridine_synth_TruA_a/b_dom"/>
</dbReference>
<evidence type="ECO:0000256" key="6">
    <source>
        <dbReference type="PIRSR" id="PIRSR001430-2"/>
    </source>
</evidence>
<proteinExistence type="inferred from homology"/>
<sequence length="243" mass="27859">MRYFMQLSYRGAPFHGWQCQPGEVTVQSVLEDALSMILRREMKITGAGRTDAGVNARMMVAHFDLDTPLGDAGELVRRLNAVVGKDIAVQKIYEVEPDRHARFDAVSRTYHYYAVTEKTPFFYPLSWKAPAMLDFDAMNRAAEILLETSDFTSFSKLHTDVKTNICRVTYARWERLGEHEWVFVITADRFLRNMVRAVVGTLVDVGRGKMTIGQFREVIDRRDRCAAGTSMPGEALFLWEVRY</sequence>
<dbReference type="InterPro" id="IPR001406">
    <property type="entry name" value="PsdUridine_synth_TruA"/>
</dbReference>
<comment type="caution">
    <text evidence="9">The sequence shown here is derived from an EMBL/GenBank/DDBJ whole genome shotgun (WGS) entry which is preliminary data.</text>
</comment>
<dbReference type="GeneID" id="82525954"/>
<dbReference type="GO" id="GO:0003723">
    <property type="term" value="F:RNA binding"/>
    <property type="evidence" value="ECO:0007669"/>
    <property type="project" value="InterPro"/>
</dbReference>
<dbReference type="AlphaFoldDB" id="A0A2V1INA1"/>
<evidence type="ECO:0000313" key="10">
    <source>
        <dbReference type="Proteomes" id="UP000244905"/>
    </source>
</evidence>
<dbReference type="InterPro" id="IPR020103">
    <property type="entry name" value="PsdUridine_synth_cat_dom_sf"/>
</dbReference>
<gene>
    <name evidence="4" type="primary">truA</name>
    <name evidence="9" type="ORF">C5O23_06305</name>
</gene>
<evidence type="ECO:0000256" key="2">
    <source>
        <dbReference type="ARBA" id="ARBA00022694"/>
    </source>
</evidence>
<evidence type="ECO:0000256" key="5">
    <source>
        <dbReference type="PIRSR" id="PIRSR001430-1"/>
    </source>
</evidence>
<feature type="binding site" evidence="4 6">
    <location>
        <position position="110"/>
    </location>
    <ligand>
        <name>substrate</name>
    </ligand>
</feature>